<evidence type="ECO:0000256" key="1">
    <source>
        <dbReference type="SAM" id="MobiDB-lite"/>
    </source>
</evidence>
<sequence>MGLLPPPSSLHEPAHSLSGRASTARALRGLSIMATALPQSQGPAQMRPSCGASAVRVPSQRGLAALHSHPSPSSPAPSSTPPPHPSPSSTPLGERLCPKLSPFQISAAKAPPGVLSNQAPMWFPSSPLPTCHLISLLLFGNPQTRVLSYRPSVPQAVLPFTLASSLFRSPALLFLLFILFIYWSGLLSALAAKGTLFSIHSFNCLCSFLLSSHPQLKSHRTID</sequence>
<feature type="region of interest" description="Disordered" evidence="1">
    <location>
        <begin position="1"/>
        <end position="21"/>
    </location>
</feature>
<organism evidence="3 4">
    <name type="scientific">Melanomma pulvis-pyrius CBS 109.77</name>
    <dbReference type="NCBI Taxonomy" id="1314802"/>
    <lineage>
        <taxon>Eukaryota</taxon>
        <taxon>Fungi</taxon>
        <taxon>Dikarya</taxon>
        <taxon>Ascomycota</taxon>
        <taxon>Pezizomycotina</taxon>
        <taxon>Dothideomycetes</taxon>
        <taxon>Pleosporomycetidae</taxon>
        <taxon>Pleosporales</taxon>
        <taxon>Melanommataceae</taxon>
        <taxon>Melanomma</taxon>
    </lineage>
</organism>
<feature type="compositionally biased region" description="Pro residues" evidence="1">
    <location>
        <begin position="72"/>
        <end position="88"/>
    </location>
</feature>
<evidence type="ECO:0000313" key="3">
    <source>
        <dbReference type="EMBL" id="KAF2795206.1"/>
    </source>
</evidence>
<proteinExistence type="predicted"/>
<evidence type="ECO:0000313" key="4">
    <source>
        <dbReference type="Proteomes" id="UP000799757"/>
    </source>
</evidence>
<keyword evidence="4" id="KW-1185">Reference proteome</keyword>
<keyword evidence="2" id="KW-0812">Transmembrane</keyword>
<name>A0A6A6XFI2_9PLEO</name>
<gene>
    <name evidence="3" type="ORF">K505DRAFT_16055</name>
</gene>
<dbReference type="Proteomes" id="UP000799757">
    <property type="component" value="Unassembled WGS sequence"/>
</dbReference>
<reference evidence="3" key="1">
    <citation type="journal article" date="2020" name="Stud. Mycol.">
        <title>101 Dothideomycetes genomes: a test case for predicting lifestyles and emergence of pathogens.</title>
        <authorList>
            <person name="Haridas S."/>
            <person name="Albert R."/>
            <person name="Binder M."/>
            <person name="Bloem J."/>
            <person name="Labutti K."/>
            <person name="Salamov A."/>
            <person name="Andreopoulos B."/>
            <person name="Baker S."/>
            <person name="Barry K."/>
            <person name="Bills G."/>
            <person name="Bluhm B."/>
            <person name="Cannon C."/>
            <person name="Castanera R."/>
            <person name="Culley D."/>
            <person name="Daum C."/>
            <person name="Ezra D."/>
            <person name="Gonzalez J."/>
            <person name="Henrissat B."/>
            <person name="Kuo A."/>
            <person name="Liang C."/>
            <person name="Lipzen A."/>
            <person name="Lutzoni F."/>
            <person name="Magnuson J."/>
            <person name="Mondo S."/>
            <person name="Nolan M."/>
            <person name="Ohm R."/>
            <person name="Pangilinan J."/>
            <person name="Park H.-J."/>
            <person name="Ramirez L."/>
            <person name="Alfaro M."/>
            <person name="Sun H."/>
            <person name="Tritt A."/>
            <person name="Yoshinaga Y."/>
            <person name="Zwiers L.-H."/>
            <person name="Turgeon B."/>
            <person name="Goodwin S."/>
            <person name="Spatafora J."/>
            <person name="Crous P."/>
            <person name="Grigoriev I."/>
        </authorList>
    </citation>
    <scope>NUCLEOTIDE SEQUENCE</scope>
    <source>
        <strain evidence="3">CBS 109.77</strain>
    </source>
</reference>
<dbReference type="OrthoDB" id="10627040at2759"/>
<keyword evidence="2" id="KW-1133">Transmembrane helix</keyword>
<feature type="region of interest" description="Disordered" evidence="1">
    <location>
        <begin position="64"/>
        <end position="93"/>
    </location>
</feature>
<evidence type="ECO:0000256" key="2">
    <source>
        <dbReference type="SAM" id="Phobius"/>
    </source>
</evidence>
<accession>A0A6A6XFI2</accession>
<dbReference type="EMBL" id="MU001866">
    <property type="protein sequence ID" value="KAF2795206.1"/>
    <property type="molecule type" value="Genomic_DNA"/>
</dbReference>
<feature type="transmembrane region" description="Helical" evidence="2">
    <location>
        <begin position="160"/>
        <end position="183"/>
    </location>
</feature>
<dbReference type="AlphaFoldDB" id="A0A6A6XFI2"/>
<protein>
    <submittedName>
        <fullName evidence="3">Uncharacterized protein</fullName>
    </submittedName>
</protein>
<keyword evidence="2" id="KW-0472">Membrane</keyword>